<proteinExistence type="predicted"/>
<evidence type="ECO:0000313" key="2">
    <source>
        <dbReference type="Proteomes" id="UP000015100"/>
    </source>
</evidence>
<comment type="caution">
    <text evidence="1">The sequence shown here is derived from an EMBL/GenBank/DDBJ whole genome shotgun (WGS) entry which is preliminary data.</text>
</comment>
<gene>
    <name evidence="1" type="ORF">H072_4802</name>
</gene>
<accession>S8AE03</accession>
<dbReference type="Proteomes" id="UP000015100">
    <property type="component" value="Unassembled WGS sequence"/>
</dbReference>
<sequence>MHGTCWPANENQVSETPVTKVGEPLSYCIEMTETIGGDARDQEPHMHRRSYGAARAPWLGTSSMQPMTFQDIMSLIAFIQSF</sequence>
<keyword evidence="2" id="KW-1185">Reference proteome</keyword>
<dbReference type="HOGENOM" id="CLU_2558241_0_0_1"/>
<evidence type="ECO:0000313" key="1">
    <source>
        <dbReference type="EMBL" id="EPS41240.1"/>
    </source>
</evidence>
<dbReference type="EMBL" id="AQGS01000254">
    <property type="protein sequence ID" value="EPS41240.1"/>
    <property type="molecule type" value="Genomic_DNA"/>
</dbReference>
<reference evidence="2" key="2">
    <citation type="submission" date="2013-04" db="EMBL/GenBank/DDBJ databases">
        <title>Genomic mechanisms accounting for the adaptation to parasitism in nematode-trapping fungi.</title>
        <authorList>
            <person name="Ahren D.G."/>
        </authorList>
    </citation>
    <scope>NUCLEOTIDE SEQUENCE [LARGE SCALE GENOMIC DNA]</scope>
    <source>
        <strain evidence="2">CBS 200.50</strain>
    </source>
</reference>
<dbReference type="AlphaFoldDB" id="S8AE03"/>
<protein>
    <submittedName>
        <fullName evidence="1">Uncharacterized protein</fullName>
    </submittedName>
</protein>
<name>S8AE03_DACHA</name>
<organism evidence="1 2">
    <name type="scientific">Dactylellina haptotyla (strain CBS 200.50)</name>
    <name type="common">Nematode-trapping fungus</name>
    <name type="synonym">Monacrosporium haptotylum</name>
    <dbReference type="NCBI Taxonomy" id="1284197"/>
    <lineage>
        <taxon>Eukaryota</taxon>
        <taxon>Fungi</taxon>
        <taxon>Dikarya</taxon>
        <taxon>Ascomycota</taxon>
        <taxon>Pezizomycotina</taxon>
        <taxon>Orbiliomycetes</taxon>
        <taxon>Orbiliales</taxon>
        <taxon>Orbiliaceae</taxon>
        <taxon>Dactylellina</taxon>
    </lineage>
</organism>
<reference evidence="1 2" key="1">
    <citation type="journal article" date="2013" name="PLoS Genet.">
        <title>Genomic mechanisms accounting for the adaptation to parasitism in nematode-trapping fungi.</title>
        <authorList>
            <person name="Meerupati T."/>
            <person name="Andersson K.M."/>
            <person name="Friman E."/>
            <person name="Kumar D."/>
            <person name="Tunlid A."/>
            <person name="Ahren D."/>
        </authorList>
    </citation>
    <scope>NUCLEOTIDE SEQUENCE [LARGE SCALE GENOMIC DNA]</scope>
    <source>
        <strain evidence="1 2">CBS 200.50</strain>
    </source>
</reference>